<feature type="signal peptide" evidence="2">
    <location>
        <begin position="1"/>
        <end position="26"/>
    </location>
</feature>
<evidence type="ECO:0000313" key="3">
    <source>
        <dbReference type="EMBL" id="UUY46184.1"/>
    </source>
</evidence>
<evidence type="ECO:0000256" key="2">
    <source>
        <dbReference type="SAM" id="SignalP"/>
    </source>
</evidence>
<keyword evidence="4" id="KW-1185">Reference proteome</keyword>
<evidence type="ECO:0000256" key="1">
    <source>
        <dbReference type="SAM" id="MobiDB-lite"/>
    </source>
</evidence>
<protein>
    <submittedName>
        <fullName evidence="3">Uncharacterized protein</fullName>
    </submittedName>
</protein>
<reference evidence="3" key="1">
    <citation type="submission" date="2022-08" db="EMBL/GenBank/DDBJ databases">
        <authorList>
            <person name="Tian L."/>
        </authorList>
    </citation>
    <scope>NUCLEOTIDE SEQUENCE</scope>
    <source>
        <strain evidence="3">CM253</strain>
    </source>
</reference>
<sequence length="69" mass="7484">MSIAIILVVVAASIAAIALFPAVAPAQPDQSAVRSDDDDPRRTDPGRPPARRLRTIPPQQSREHRRSFG</sequence>
<dbReference type="Proteomes" id="UP001057738">
    <property type="component" value="Chromosome"/>
</dbReference>
<name>A0ABY5PPX3_9ACTN</name>
<evidence type="ECO:0000313" key="4">
    <source>
        <dbReference type="Proteomes" id="UP001057738"/>
    </source>
</evidence>
<dbReference type="GeneID" id="95572310"/>
<gene>
    <name evidence="3" type="ORF">NRK68_02510</name>
</gene>
<dbReference type="RefSeq" id="WP_183065958.1">
    <property type="nucleotide sequence ID" value="NZ_CP102514.1"/>
</dbReference>
<feature type="region of interest" description="Disordered" evidence="1">
    <location>
        <begin position="25"/>
        <end position="69"/>
    </location>
</feature>
<organism evidence="3 4">
    <name type="scientific">Streptomyces yangpuensis</name>
    <dbReference type="NCBI Taxonomy" id="1648182"/>
    <lineage>
        <taxon>Bacteria</taxon>
        <taxon>Bacillati</taxon>
        <taxon>Actinomycetota</taxon>
        <taxon>Actinomycetes</taxon>
        <taxon>Kitasatosporales</taxon>
        <taxon>Streptomycetaceae</taxon>
        <taxon>Streptomyces</taxon>
    </lineage>
</organism>
<proteinExistence type="predicted"/>
<feature type="chain" id="PRO_5046329410" evidence="2">
    <location>
        <begin position="27"/>
        <end position="69"/>
    </location>
</feature>
<dbReference type="EMBL" id="CP102514">
    <property type="protein sequence ID" value="UUY46184.1"/>
    <property type="molecule type" value="Genomic_DNA"/>
</dbReference>
<accession>A0ABY5PPX3</accession>
<keyword evidence="2" id="KW-0732">Signal</keyword>